<dbReference type="Gene3D" id="3.30.70.260">
    <property type="match status" value="1"/>
</dbReference>
<dbReference type="InterPro" id="IPR002912">
    <property type="entry name" value="ACT_dom"/>
</dbReference>
<comment type="similarity">
    <text evidence="1">Belongs to the RelA/SpoT family.</text>
</comment>
<dbReference type="Gene3D" id="3.30.460.10">
    <property type="entry name" value="Beta Polymerase, domain 2"/>
    <property type="match status" value="1"/>
</dbReference>
<dbReference type="SUPFAM" id="SSF109604">
    <property type="entry name" value="HD-domain/PDEase-like"/>
    <property type="match status" value="1"/>
</dbReference>
<dbReference type="InterPro" id="IPR033655">
    <property type="entry name" value="TGS_RelA/SpoT"/>
</dbReference>
<dbReference type="InterPro" id="IPR045865">
    <property type="entry name" value="ACT-like_dom_sf"/>
</dbReference>
<dbReference type="PROSITE" id="PS51671">
    <property type="entry name" value="ACT"/>
    <property type="match status" value="1"/>
</dbReference>
<comment type="caution">
    <text evidence="4">The sequence shown here is derived from an EMBL/GenBank/DDBJ whole genome shotgun (WGS) entry which is preliminary data.</text>
</comment>
<keyword evidence="4" id="KW-0418">Kinase</keyword>
<dbReference type="CDD" id="cd01668">
    <property type="entry name" value="TGS_RSH"/>
    <property type="match status" value="1"/>
</dbReference>
<feature type="domain" description="TGS" evidence="3">
    <location>
        <begin position="406"/>
        <end position="467"/>
    </location>
</feature>
<dbReference type="PROSITE" id="PS51880">
    <property type="entry name" value="TGS"/>
    <property type="match status" value="1"/>
</dbReference>
<evidence type="ECO:0000313" key="4">
    <source>
        <dbReference type="EMBL" id="MPM16481.1"/>
    </source>
</evidence>
<dbReference type="InterPro" id="IPR043519">
    <property type="entry name" value="NT_sf"/>
</dbReference>
<dbReference type="SUPFAM" id="SSF55021">
    <property type="entry name" value="ACT-like"/>
    <property type="match status" value="1"/>
</dbReference>
<sequence length="746" mass="85261">MEFGLTDIEKKELLKRYRALLKVCKPITDSKDKRLIRKAFNLAAEAHKGMRRRSGEPYIFHPMEVAIISAGEIGLGTTSIVCSLLHDVVEDTDYTLDDISGLFGPKVASIIDGLTKISGIVDNSDIGPSIQAENFRKILLTMAEDVRVILIKLADRLHNMRTLEHMPPEKRLKIASETAFLFAPLAHRLGLYTIKSEMEDLVLKYTEPEIYDTISKKLIETEDERKRFIHQFIKPVENLLKNENLNFRIIGRTKSINSIWKKMLNKNIPFEEVYDIFAIRIIIDSDDIRQERVDCWKAYSLVTQVYTPNPERLRDWISVPKANGYEALHTTVMSDAGKWVEIQIRSVRMNEIAEKGYAAHWKYKENKEGMENSLDDWLKKIRELLQRPEANALDFLDDFKLTLFADEIYVFTRAGELRNLPKNSTILDFAYSIHTDLGNKCIGAKVNHKLVPISHILNSGDQVEVLTSDKQMPKEEWLQSAVTAKAKSQIKMAVKEERRKAIDRGRDIINRMFGQVKLISEDAVLVEFARYTGAQSVNEMFFEAARGKIDIKMVKAFATVHDRSGWLQYLRMPFIRGKAGSKPVAEGRKPVRKAKGVELNVDSKISYTIAECCNPIPGDEVVGFVISENTLEIHRANCANAVRISARYGDRIKKVQWNESKLITFKTAIQLSGLDKIGILRDISRILSEENNLNISSIFLESKGETFEGRIILFVNDTEHLKNMISQLKKVDGVQRVFRLRLSENL</sequence>
<dbReference type="GO" id="GO:0008728">
    <property type="term" value="F:GTP diphosphokinase activity"/>
    <property type="evidence" value="ECO:0007669"/>
    <property type="project" value="UniProtKB-EC"/>
</dbReference>
<dbReference type="Pfam" id="PF13328">
    <property type="entry name" value="HD_4"/>
    <property type="match status" value="1"/>
</dbReference>
<evidence type="ECO:0000259" key="2">
    <source>
        <dbReference type="PROSITE" id="PS51671"/>
    </source>
</evidence>
<dbReference type="PANTHER" id="PTHR21262">
    <property type="entry name" value="GUANOSINE-3',5'-BIS DIPHOSPHATE 3'-PYROPHOSPHOHYDROLASE"/>
    <property type="match status" value="1"/>
</dbReference>
<dbReference type="Pfam" id="PF02824">
    <property type="entry name" value="TGS"/>
    <property type="match status" value="1"/>
</dbReference>
<dbReference type="Gene3D" id="3.10.20.30">
    <property type="match status" value="1"/>
</dbReference>
<dbReference type="AlphaFoldDB" id="A0A644XKW2"/>
<reference evidence="4" key="1">
    <citation type="submission" date="2019-08" db="EMBL/GenBank/DDBJ databases">
        <authorList>
            <person name="Kucharzyk K."/>
            <person name="Murdoch R.W."/>
            <person name="Higgins S."/>
            <person name="Loffler F."/>
        </authorList>
    </citation>
    <scope>NUCLEOTIDE SEQUENCE</scope>
</reference>
<dbReference type="SMART" id="SM00471">
    <property type="entry name" value="HDc"/>
    <property type="match status" value="1"/>
</dbReference>
<dbReference type="CDD" id="cd00077">
    <property type="entry name" value="HDc"/>
    <property type="match status" value="1"/>
</dbReference>
<dbReference type="GO" id="GO:0016301">
    <property type="term" value="F:kinase activity"/>
    <property type="evidence" value="ECO:0007669"/>
    <property type="project" value="UniProtKB-KW"/>
</dbReference>
<dbReference type="NCBIfam" id="TIGR00691">
    <property type="entry name" value="spoT_relA"/>
    <property type="match status" value="1"/>
</dbReference>
<keyword evidence="4" id="KW-0808">Transferase</keyword>
<evidence type="ECO:0000256" key="1">
    <source>
        <dbReference type="ARBA" id="ARBA00007476"/>
    </source>
</evidence>
<dbReference type="FunFam" id="1.10.3210.10:FF:000001">
    <property type="entry name" value="GTP pyrophosphokinase RelA"/>
    <property type="match status" value="1"/>
</dbReference>
<dbReference type="GO" id="GO:0015969">
    <property type="term" value="P:guanosine tetraphosphate metabolic process"/>
    <property type="evidence" value="ECO:0007669"/>
    <property type="project" value="InterPro"/>
</dbReference>
<dbReference type="GO" id="GO:0005886">
    <property type="term" value="C:plasma membrane"/>
    <property type="evidence" value="ECO:0007669"/>
    <property type="project" value="TreeGrafter"/>
</dbReference>
<accession>A0A644XKW2</accession>
<dbReference type="EC" id="2.7.6.5" evidence="4"/>
<evidence type="ECO:0000259" key="3">
    <source>
        <dbReference type="PROSITE" id="PS51880"/>
    </source>
</evidence>
<dbReference type="CDD" id="cd05399">
    <property type="entry name" value="NT_Rel-Spo_like"/>
    <property type="match status" value="1"/>
</dbReference>
<dbReference type="InterPro" id="IPR007685">
    <property type="entry name" value="RelA_SpoT"/>
</dbReference>
<name>A0A644XKW2_9ZZZZ</name>
<dbReference type="InterPro" id="IPR003607">
    <property type="entry name" value="HD/PDEase_dom"/>
</dbReference>
<protein>
    <submittedName>
        <fullName evidence="4">GTP pyrophosphokinase</fullName>
        <ecNumber evidence="4">2.7.6.5</ecNumber>
    </submittedName>
</protein>
<gene>
    <name evidence="4" type="primary">relA_21</name>
    <name evidence="4" type="ORF">SDC9_62862</name>
</gene>
<dbReference type="EMBL" id="VSSQ01002619">
    <property type="protein sequence ID" value="MPM16481.1"/>
    <property type="molecule type" value="Genomic_DNA"/>
</dbReference>
<dbReference type="SMART" id="SM00954">
    <property type="entry name" value="RelA_SpoT"/>
    <property type="match status" value="1"/>
</dbReference>
<organism evidence="4">
    <name type="scientific">bioreactor metagenome</name>
    <dbReference type="NCBI Taxonomy" id="1076179"/>
    <lineage>
        <taxon>unclassified sequences</taxon>
        <taxon>metagenomes</taxon>
        <taxon>ecological metagenomes</taxon>
    </lineage>
</organism>
<dbReference type="InterPro" id="IPR012675">
    <property type="entry name" value="Beta-grasp_dom_sf"/>
</dbReference>
<dbReference type="PANTHER" id="PTHR21262:SF31">
    <property type="entry name" value="GTP PYROPHOSPHOKINASE"/>
    <property type="match status" value="1"/>
</dbReference>
<dbReference type="InterPro" id="IPR004811">
    <property type="entry name" value="RelA/Spo_fam"/>
</dbReference>
<dbReference type="Pfam" id="PF19296">
    <property type="entry name" value="RelA_AH_RIS"/>
    <property type="match status" value="1"/>
</dbReference>
<dbReference type="InterPro" id="IPR004095">
    <property type="entry name" value="TGS"/>
</dbReference>
<dbReference type="Pfam" id="PF13291">
    <property type="entry name" value="ACT_4"/>
    <property type="match status" value="1"/>
</dbReference>
<feature type="domain" description="ACT" evidence="2">
    <location>
        <begin position="668"/>
        <end position="742"/>
    </location>
</feature>
<proteinExistence type="inferred from homology"/>
<dbReference type="SUPFAM" id="SSF81271">
    <property type="entry name" value="TGS-like"/>
    <property type="match status" value="1"/>
</dbReference>
<dbReference type="SUPFAM" id="SSF81301">
    <property type="entry name" value="Nucleotidyltransferase"/>
    <property type="match status" value="1"/>
</dbReference>
<dbReference type="Pfam" id="PF04607">
    <property type="entry name" value="RelA_SpoT"/>
    <property type="match status" value="1"/>
</dbReference>
<dbReference type="FunFam" id="3.10.20.30:FF:000002">
    <property type="entry name" value="GTP pyrophosphokinase (RelA/SpoT)"/>
    <property type="match status" value="1"/>
</dbReference>
<dbReference type="InterPro" id="IPR012676">
    <property type="entry name" value="TGS-like"/>
</dbReference>
<dbReference type="Gene3D" id="1.10.3210.10">
    <property type="entry name" value="Hypothetical protein af1432"/>
    <property type="match status" value="1"/>
</dbReference>
<dbReference type="CDD" id="cd04876">
    <property type="entry name" value="ACT_RelA-SpoT"/>
    <property type="match status" value="1"/>
</dbReference>
<dbReference type="InterPro" id="IPR045600">
    <property type="entry name" value="RelA/SpoT_AH_RIS"/>
</dbReference>